<keyword evidence="4" id="KW-0539">Nucleus</keyword>
<evidence type="ECO:0000256" key="2">
    <source>
        <dbReference type="ARBA" id="ARBA00010291"/>
    </source>
</evidence>
<dbReference type="InterPro" id="IPR011051">
    <property type="entry name" value="RmlC_Cupin_sf"/>
</dbReference>
<name>A0ABR4A6T8_9LECA</name>
<evidence type="ECO:0000313" key="9">
    <source>
        <dbReference type="Proteomes" id="UP001590950"/>
    </source>
</evidence>
<protein>
    <recommendedName>
        <fullName evidence="10">Mif2/CENP-C cupin domain-containing protein</fullName>
    </recommendedName>
</protein>
<dbReference type="InterPro" id="IPR028929">
    <property type="entry name" value="Mif2_N"/>
</dbReference>
<dbReference type="EMBL" id="JBEFKJ010000016">
    <property type="protein sequence ID" value="KAL2041617.1"/>
    <property type="molecule type" value="Genomic_DNA"/>
</dbReference>
<comment type="subcellular location">
    <subcellularLocation>
        <location evidence="1">Nucleus</location>
    </subcellularLocation>
</comment>
<proteinExistence type="inferred from homology"/>
<feature type="compositionally biased region" description="Acidic residues" evidence="5">
    <location>
        <begin position="448"/>
        <end position="458"/>
    </location>
</feature>
<dbReference type="Proteomes" id="UP001590950">
    <property type="component" value="Unassembled WGS sequence"/>
</dbReference>
<feature type="compositionally biased region" description="Basic residues" evidence="5">
    <location>
        <begin position="426"/>
        <end position="443"/>
    </location>
</feature>
<evidence type="ECO:0008006" key="10">
    <source>
        <dbReference type="Google" id="ProtNLM"/>
    </source>
</evidence>
<keyword evidence="9" id="KW-1185">Reference proteome</keyword>
<dbReference type="PANTHER" id="PTHR16684">
    <property type="entry name" value="CENTROMERE PROTEIN C"/>
    <property type="match status" value="1"/>
</dbReference>
<keyword evidence="3" id="KW-0238">DNA-binding</keyword>
<comment type="similarity">
    <text evidence="2">Belongs to the CENP-C/MIF2 family.</text>
</comment>
<evidence type="ECO:0000256" key="1">
    <source>
        <dbReference type="ARBA" id="ARBA00004123"/>
    </source>
</evidence>
<feature type="domain" description="Mif2/CENP-C cupin" evidence="6">
    <location>
        <begin position="509"/>
        <end position="596"/>
    </location>
</feature>
<evidence type="ECO:0000256" key="5">
    <source>
        <dbReference type="SAM" id="MobiDB-lite"/>
    </source>
</evidence>
<dbReference type="Gene3D" id="2.60.120.10">
    <property type="entry name" value="Jelly Rolls"/>
    <property type="match status" value="1"/>
</dbReference>
<dbReference type="Pfam" id="PF15624">
    <property type="entry name" value="Mif2_N"/>
    <property type="match status" value="1"/>
</dbReference>
<feature type="region of interest" description="Disordered" evidence="5">
    <location>
        <begin position="425"/>
        <end position="458"/>
    </location>
</feature>
<feature type="compositionally biased region" description="Polar residues" evidence="5">
    <location>
        <begin position="65"/>
        <end position="80"/>
    </location>
</feature>
<evidence type="ECO:0000256" key="4">
    <source>
        <dbReference type="ARBA" id="ARBA00023242"/>
    </source>
</evidence>
<feature type="compositionally biased region" description="Basic and acidic residues" evidence="5">
    <location>
        <begin position="326"/>
        <end position="340"/>
    </location>
</feature>
<comment type="caution">
    <text evidence="8">The sequence shown here is derived from an EMBL/GenBank/DDBJ whole genome shotgun (WGS) entry which is preliminary data.</text>
</comment>
<evidence type="ECO:0000313" key="8">
    <source>
        <dbReference type="EMBL" id="KAL2041617.1"/>
    </source>
</evidence>
<accession>A0ABR4A6T8</accession>
<feature type="domain" description="Mif2 N-terminal" evidence="7">
    <location>
        <begin position="17"/>
        <end position="152"/>
    </location>
</feature>
<dbReference type="SUPFAM" id="SSF51182">
    <property type="entry name" value="RmlC-like cupins"/>
    <property type="match status" value="1"/>
</dbReference>
<dbReference type="InterPro" id="IPR014710">
    <property type="entry name" value="RmlC-like_jellyroll"/>
</dbReference>
<feature type="region of interest" description="Disordered" evidence="5">
    <location>
        <begin position="268"/>
        <end position="386"/>
    </location>
</feature>
<feature type="region of interest" description="Disordered" evidence="5">
    <location>
        <begin position="161"/>
        <end position="190"/>
    </location>
</feature>
<dbReference type="InterPro" id="IPR028386">
    <property type="entry name" value="CENP-C/Mif2/cnp3"/>
</dbReference>
<organism evidence="8 9">
    <name type="scientific">Stereocaulon virgatum</name>
    <dbReference type="NCBI Taxonomy" id="373712"/>
    <lineage>
        <taxon>Eukaryota</taxon>
        <taxon>Fungi</taxon>
        <taxon>Dikarya</taxon>
        <taxon>Ascomycota</taxon>
        <taxon>Pezizomycotina</taxon>
        <taxon>Lecanoromycetes</taxon>
        <taxon>OSLEUM clade</taxon>
        <taxon>Lecanoromycetidae</taxon>
        <taxon>Lecanorales</taxon>
        <taxon>Lecanorineae</taxon>
        <taxon>Stereocaulaceae</taxon>
        <taxon>Stereocaulon</taxon>
    </lineage>
</organism>
<feature type="region of interest" description="Disordered" evidence="5">
    <location>
        <begin position="1"/>
        <end position="144"/>
    </location>
</feature>
<dbReference type="Pfam" id="PF11699">
    <property type="entry name" value="CENP-C_C"/>
    <property type="match status" value="1"/>
</dbReference>
<evidence type="ECO:0000256" key="3">
    <source>
        <dbReference type="ARBA" id="ARBA00023125"/>
    </source>
</evidence>
<evidence type="ECO:0000259" key="6">
    <source>
        <dbReference type="Pfam" id="PF11699"/>
    </source>
</evidence>
<gene>
    <name evidence="8" type="ORF">N7G274_005401</name>
</gene>
<sequence>MGPRGRTPRKERGPGDYTAVGRRGRRTGTELADTGVRDENGLEPIPSFSSPAKSLHQYNGVAPETTYSADDSMDIDQSTFPGPAALVRSARNSLPPRGTSPRKTHLMTSPRRSVQRSKGPMSSPSRNLNTGTPTRLGSHPPMHMSVNRQLDFSLDKPRKSIEFSPQKPRVPVRPSRLTSFTSKGKNKRPFDLSIGADAYEDENLDALNTASTTNGMIYDDDDIIMELPDEGSALELERSIGNNGEHQLQNYESEESVIIQPQAAAGAKAIKKKPGKPAAAASMDDSQLSLAVPGSARARGRPPKKSKTEIYQDLDAGQSKAPSKPIDSKRMPPPKIRDPNIKTNGTKKNGEKAPSIGSASVGPKSSFFRRSETPATDSGALITRSGRQSIKPLQTWLGEKVVMGDRTSDSLPAIKEVVRVQEVIKPPRRRQQSAYRRTKRRARSRLEDVEEEGDEDDKAEWELDPGIMVAEVMDWDPNTNKYDEEMTRAEDIAYSYEAIEMREIAGADFKFAKTLTLDFFGAGMVDLPPGVSKRIKNSRKMQMVFFVFYGRVTVNVGTPPTRFSIGRGGQFQVPRGNFYSISNESDINSARIFFAQGCELQAGAADESTIT</sequence>
<feature type="compositionally biased region" description="Polar residues" evidence="5">
    <location>
        <begin position="120"/>
        <end position="135"/>
    </location>
</feature>
<reference evidence="8 9" key="1">
    <citation type="submission" date="2024-09" db="EMBL/GenBank/DDBJ databases">
        <title>Rethinking Asexuality: The Enigmatic Case of Functional Sexual Genes in Lepraria (Stereocaulaceae).</title>
        <authorList>
            <person name="Doellman M."/>
            <person name="Sun Y."/>
            <person name="Barcenas-Pena A."/>
            <person name="Lumbsch H.T."/>
            <person name="Grewe F."/>
        </authorList>
    </citation>
    <scope>NUCLEOTIDE SEQUENCE [LARGE SCALE GENOMIC DNA]</scope>
    <source>
        <strain evidence="8 9">Mercado 3170</strain>
    </source>
</reference>
<dbReference type="InterPro" id="IPR025974">
    <property type="entry name" value="Mif2/CENP-C_cupin"/>
</dbReference>
<evidence type="ECO:0000259" key="7">
    <source>
        <dbReference type="Pfam" id="PF15624"/>
    </source>
</evidence>
<dbReference type="PANTHER" id="PTHR16684:SF11">
    <property type="entry name" value="CENTROMERE PROTEIN C"/>
    <property type="match status" value="1"/>
</dbReference>